<proteinExistence type="predicted"/>
<organism evidence="1 2">
    <name type="scientific">Rubroshorea leprosula</name>
    <dbReference type="NCBI Taxonomy" id="152421"/>
    <lineage>
        <taxon>Eukaryota</taxon>
        <taxon>Viridiplantae</taxon>
        <taxon>Streptophyta</taxon>
        <taxon>Embryophyta</taxon>
        <taxon>Tracheophyta</taxon>
        <taxon>Spermatophyta</taxon>
        <taxon>Magnoliopsida</taxon>
        <taxon>eudicotyledons</taxon>
        <taxon>Gunneridae</taxon>
        <taxon>Pentapetalae</taxon>
        <taxon>rosids</taxon>
        <taxon>malvids</taxon>
        <taxon>Malvales</taxon>
        <taxon>Dipterocarpaceae</taxon>
        <taxon>Rubroshorea</taxon>
    </lineage>
</organism>
<dbReference type="EMBL" id="BPVZ01000252">
    <property type="protein sequence ID" value="GKV48279.1"/>
    <property type="molecule type" value="Genomic_DNA"/>
</dbReference>
<dbReference type="Proteomes" id="UP001054252">
    <property type="component" value="Unassembled WGS sequence"/>
</dbReference>
<dbReference type="AlphaFoldDB" id="A0AAV5MGW8"/>
<sequence>MLGDPLLRFSDHRAAKDLAERWRKERLNLMNCQDTLDQWLE</sequence>
<protein>
    <submittedName>
        <fullName evidence="1">Uncharacterized protein</fullName>
    </submittedName>
</protein>
<gene>
    <name evidence="1" type="ORF">SLEP1_g55101</name>
</gene>
<reference evidence="1 2" key="1">
    <citation type="journal article" date="2021" name="Commun. Biol.">
        <title>The genome of Shorea leprosula (Dipterocarpaceae) highlights the ecological relevance of drought in aseasonal tropical rainforests.</title>
        <authorList>
            <person name="Ng K.K.S."/>
            <person name="Kobayashi M.J."/>
            <person name="Fawcett J.A."/>
            <person name="Hatakeyama M."/>
            <person name="Paape T."/>
            <person name="Ng C.H."/>
            <person name="Ang C.C."/>
            <person name="Tnah L.H."/>
            <person name="Lee C.T."/>
            <person name="Nishiyama T."/>
            <person name="Sese J."/>
            <person name="O'Brien M.J."/>
            <person name="Copetti D."/>
            <person name="Mohd Noor M.I."/>
            <person name="Ong R.C."/>
            <person name="Putra M."/>
            <person name="Sireger I.Z."/>
            <person name="Indrioko S."/>
            <person name="Kosugi Y."/>
            <person name="Izuno A."/>
            <person name="Isagi Y."/>
            <person name="Lee S.L."/>
            <person name="Shimizu K.K."/>
        </authorList>
    </citation>
    <scope>NUCLEOTIDE SEQUENCE [LARGE SCALE GENOMIC DNA]</scope>
    <source>
        <strain evidence="1">214</strain>
    </source>
</reference>
<evidence type="ECO:0000313" key="1">
    <source>
        <dbReference type="EMBL" id="GKV48279.1"/>
    </source>
</evidence>
<name>A0AAV5MGW8_9ROSI</name>
<accession>A0AAV5MGW8</accession>
<comment type="caution">
    <text evidence="1">The sequence shown here is derived from an EMBL/GenBank/DDBJ whole genome shotgun (WGS) entry which is preliminary data.</text>
</comment>
<evidence type="ECO:0000313" key="2">
    <source>
        <dbReference type="Proteomes" id="UP001054252"/>
    </source>
</evidence>
<keyword evidence="2" id="KW-1185">Reference proteome</keyword>